<dbReference type="AlphaFoldDB" id="A0A0G0QU29"/>
<sequence>MSEAGWRRGPGILHVVNASNHVIGVVLPTLLDTLGFDFLLVGFSVGDQLGLLRSFGVDGRLLLLGRL</sequence>
<name>A0A0G0QU29_9BACT</name>
<accession>A0A0G0QU29</accession>
<dbReference type="Proteomes" id="UP000034072">
    <property type="component" value="Unassembled WGS sequence"/>
</dbReference>
<dbReference type="EMBL" id="LBXZ01000004">
    <property type="protein sequence ID" value="KKR40846.1"/>
    <property type="molecule type" value="Genomic_DNA"/>
</dbReference>
<proteinExistence type="predicted"/>
<protein>
    <submittedName>
        <fullName evidence="1">Uncharacterized protein</fullName>
    </submittedName>
</protein>
<gene>
    <name evidence="1" type="ORF">UT75_C0004G0057</name>
</gene>
<comment type="caution">
    <text evidence="1">The sequence shown here is derived from an EMBL/GenBank/DDBJ whole genome shotgun (WGS) entry which is preliminary data.</text>
</comment>
<evidence type="ECO:0000313" key="2">
    <source>
        <dbReference type="Proteomes" id="UP000034072"/>
    </source>
</evidence>
<reference evidence="1 2" key="1">
    <citation type="journal article" date="2015" name="Nature">
        <title>rRNA introns, odd ribosomes, and small enigmatic genomes across a large radiation of phyla.</title>
        <authorList>
            <person name="Brown C.T."/>
            <person name="Hug L.A."/>
            <person name="Thomas B.C."/>
            <person name="Sharon I."/>
            <person name="Castelle C.J."/>
            <person name="Singh A."/>
            <person name="Wilkins M.J."/>
            <person name="Williams K.H."/>
            <person name="Banfield J.F."/>
        </authorList>
    </citation>
    <scope>NUCLEOTIDE SEQUENCE [LARGE SCALE GENOMIC DNA]</scope>
</reference>
<organism evidence="1 2">
    <name type="scientific">Candidatus Yanofskybacteria bacterium GW2011_GWE2_40_11</name>
    <dbReference type="NCBI Taxonomy" id="1619033"/>
    <lineage>
        <taxon>Bacteria</taxon>
        <taxon>Candidatus Yanofskyibacteriota</taxon>
    </lineage>
</organism>
<evidence type="ECO:0000313" key="1">
    <source>
        <dbReference type="EMBL" id="KKR40846.1"/>
    </source>
</evidence>